<dbReference type="Proteomes" id="UP001062901">
    <property type="component" value="Unassembled WGS sequence"/>
</dbReference>
<reference evidence="1" key="1">
    <citation type="submission" date="2013-04" db="EMBL/GenBank/DDBJ databases">
        <title>The genome sequencing project of 58 acetic acid bacteria.</title>
        <authorList>
            <person name="Okamoto-Kainuma A."/>
            <person name="Ishikawa M."/>
            <person name="Umino S."/>
            <person name="Koizumi Y."/>
            <person name="Shiwa Y."/>
            <person name="Yoshikawa H."/>
            <person name="Matsutani M."/>
            <person name="Matsushita K."/>
        </authorList>
    </citation>
    <scope>NUCLEOTIDE SEQUENCE</scope>
    <source>
        <strain evidence="1">DSM 15669</strain>
    </source>
</reference>
<keyword evidence="2" id="KW-1185">Reference proteome</keyword>
<protein>
    <submittedName>
        <fullName evidence="1">Uncharacterized protein</fullName>
    </submittedName>
</protein>
<organism evidence="1 2">
    <name type="scientific">Saccharibacter floricola DSM 15669</name>
    <dbReference type="NCBI Taxonomy" id="1123227"/>
    <lineage>
        <taxon>Bacteria</taxon>
        <taxon>Pseudomonadati</taxon>
        <taxon>Pseudomonadota</taxon>
        <taxon>Alphaproteobacteria</taxon>
        <taxon>Acetobacterales</taxon>
        <taxon>Acetobacteraceae</taxon>
        <taxon>Saccharibacter</taxon>
    </lineage>
</organism>
<sequence length="64" mass="7369">MLLNIEHAPILLLLSVCEQIWLARSFFWGDRYDILRICERVMSSVVAVMLQARLARGNMGHIVV</sequence>
<proteinExistence type="predicted"/>
<name>A0ABQ0NYX7_9PROT</name>
<evidence type="ECO:0000313" key="1">
    <source>
        <dbReference type="EMBL" id="GBQ06460.1"/>
    </source>
</evidence>
<gene>
    <name evidence="1" type="ORF">AA15669_0950</name>
</gene>
<accession>A0ABQ0NYX7</accession>
<evidence type="ECO:0000313" key="2">
    <source>
        <dbReference type="Proteomes" id="UP001062901"/>
    </source>
</evidence>
<dbReference type="EMBL" id="BAQD01000011">
    <property type="protein sequence ID" value="GBQ06460.1"/>
    <property type="molecule type" value="Genomic_DNA"/>
</dbReference>
<comment type="caution">
    <text evidence="1">The sequence shown here is derived from an EMBL/GenBank/DDBJ whole genome shotgun (WGS) entry which is preliminary data.</text>
</comment>